<accession>A0ACA9PV54</accession>
<comment type="caution">
    <text evidence="1">The sequence shown here is derived from an EMBL/GenBank/DDBJ whole genome shotgun (WGS) entry which is preliminary data.</text>
</comment>
<dbReference type="Proteomes" id="UP000789860">
    <property type="component" value="Unassembled WGS sequence"/>
</dbReference>
<keyword evidence="2" id="KW-1185">Reference proteome</keyword>
<name>A0ACA9PV54_9GLOM</name>
<protein>
    <submittedName>
        <fullName evidence="1">2848_t:CDS:1</fullName>
    </submittedName>
</protein>
<sequence length="107" mass="11550">PSQFLFDQLLHLVCGIFVSLAISNSKYVGKPPEQICEFTPYVMKDSCAFSSDFIQNVGIFVSLGVTFAGISAGCSTFGYEIAVYRREASAGMSATPYFLAKTVADIP</sequence>
<dbReference type="EMBL" id="CAJVPM010049291">
    <property type="protein sequence ID" value="CAG8724741.1"/>
    <property type="molecule type" value="Genomic_DNA"/>
</dbReference>
<evidence type="ECO:0000313" key="1">
    <source>
        <dbReference type="EMBL" id="CAG8724741.1"/>
    </source>
</evidence>
<feature type="non-terminal residue" evidence="1">
    <location>
        <position position="107"/>
    </location>
</feature>
<gene>
    <name evidence="1" type="ORF">SCALOS_LOCUS11375</name>
</gene>
<evidence type="ECO:0000313" key="2">
    <source>
        <dbReference type="Proteomes" id="UP000789860"/>
    </source>
</evidence>
<organism evidence="1 2">
    <name type="scientific">Scutellospora calospora</name>
    <dbReference type="NCBI Taxonomy" id="85575"/>
    <lineage>
        <taxon>Eukaryota</taxon>
        <taxon>Fungi</taxon>
        <taxon>Fungi incertae sedis</taxon>
        <taxon>Mucoromycota</taxon>
        <taxon>Glomeromycotina</taxon>
        <taxon>Glomeromycetes</taxon>
        <taxon>Diversisporales</taxon>
        <taxon>Gigasporaceae</taxon>
        <taxon>Scutellospora</taxon>
    </lineage>
</organism>
<reference evidence="1" key="1">
    <citation type="submission" date="2021-06" db="EMBL/GenBank/DDBJ databases">
        <authorList>
            <person name="Kallberg Y."/>
            <person name="Tangrot J."/>
            <person name="Rosling A."/>
        </authorList>
    </citation>
    <scope>NUCLEOTIDE SEQUENCE</scope>
    <source>
        <strain evidence="1">AU212A</strain>
    </source>
</reference>
<proteinExistence type="predicted"/>
<feature type="non-terminal residue" evidence="1">
    <location>
        <position position="1"/>
    </location>
</feature>